<keyword evidence="3" id="KW-1185">Reference proteome</keyword>
<keyword evidence="1" id="KW-0175">Coiled coil</keyword>
<gene>
    <name evidence="2" type="ORF">CMU_002830</name>
</gene>
<feature type="coiled-coil region" evidence="1">
    <location>
        <begin position="83"/>
        <end position="131"/>
    </location>
</feature>
<evidence type="ECO:0000313" key="2">
    <source>
        <dbReference type="EMBL" id="EEA08453.1"/>
    </source>
</evidence>
<dbReference type="RefSeq" id="XP_002142802.1">
    <property type="nucleotide sequence ID" value="XM_002142766.1"/>
</dbReference>
<evidence type="ECO:0000313" key="3">
    <source>
        <dbReference type="Proteomes" id="UP000001460"/>
    </source>
</evidence>
<dbReference type="Proteomes" id="UP000001460">
    <property type="component" value="Unassembled WGS sequence"/>
</dbReference>
<dbReference type="OrthoDB" id="341446at2759"/>
<name>B6AJR2_CRYMR</name>
<reference evidence="2" key="1">
    <citation type="submission" date="2008-06" db="EMBL/GenBank/DDBJ databases">
        <authorList>
            <person name="Lorenzi H."/>
            <person name="Inman J."/>
            <person name="Miller J."/>
            <person name="Schobel S."/>
            <person name="Amedeo P."/>
            <person name="Caler E.V."/>
            <person name="da Silva J."/>
        </authorList>
    </citation>
    <scope>NUCLEOTIDE SEQUENCE [LARGE SCALE GENOMIC DNA]</scope>
    <source>
        <strain evidence="2">RN66</strain>
    </source>
</reference>
<dbReference type="VEuPathDB" id="CryptoDB:CMU_002830"/>
<protein>
    <submittedName>
        <fullName evidence="2">Uncharacterized protein</fullName>
    </submittedName>
</protein>
<dbReference type="EMBL" id="DS989740">
    <property type="protein sequence ID" value="EEA08453.1"/>
    <property type="molecule type" value="Genomic_DNA"/>
</dbReference>
<evidence type="ECO:0000256" key="1">
    <source>
        <dbReference type="SAM" id="Coils"/>
    </source>
</evidence>
<organism evidence="2 3">
    <name type="scientific">Cryptosporidium muris (strain RN66)</name>
    <dbReference type="NCBI Taxonomy" id="441375"/>
    <lineage>
        <taxon>Eukaryota</taxon>
        <taxon>Sar</taxon>
        <taxon>Alveolata</taxon>
        <taxon>Apicomplexa</taxon>
        <taxon>Conoidasida</taxon>
        <taxon>Coccidia</taxon>
        <taxon>Eucoccidiorida</taxon>
        <taxon>Eimeriorina</taxon>
        <taxon>Cryptosporidiidae</taxon>
        <taxon>Cryptosporidium</taxon>
    </lineage>
</organism>
<sequence>MKMKLNCNNENTSNEFCIHTPVITCWNNQLDKIKTICLKYIPDCKELEDDLSEIQKQCLTEIKGILLVNYKNMKLPIENSNKLERLTNENEILVNQLRQLSQDLMEKTELIQIKSQELENIQKDIKKMDLELTVTRIQQNIDRDKYEERICKFENQIDVLSKKLEMARSILSKL</sequence>
<dbReference type="AlphaFoldDB" id="B6AJR2"/>
<accession>B6AJR2</accession>
<dbReference type="GeneID" id="6997983"/>
<proteinExistence type="predicted"/>